<organism evidence="1 2">
    <name type="scientific">Desulfosporosinus nitroreducens</name>
    <dbReference type="NCBI Taxonomy" id="2018668"/>
    <lineage>
        <taxon>Bacteria</taxon>
        <taxon>Bacillati</taxon>
        <taxon>Bacillota</taxon>
        <taxon>Clostridia</taxon>
        <taxon>Eubacteriales</taxon>
        <taxon>Desulfitobacteriaceae</taxon>
        <taxon>Desulfosporosinus</taxon>
    </lineage>
</organism>
<dbReference type="EMBL" id="JAMJEV010000012">
    <property type="protein sequence ID" value="MDO0824147.1"/>
    <property type="molecule type" value="Genomic_DNA"/>
</dbReference>
<dbReference type="Proteomes" id="UP001176021">
    <property type="component" value="Unassembled WGS sequence"/>
</dbReference>
<comment type="caution">
    <text evidence="1">The sequence shown here is derived from an EMBL/GenBank/DDBJ whole genome shotgun (WGS) entry which is preliminary data.</text>
</comment>
<accession>A0ABT8QTI7</accession>
<evidence type="ECO:0000313" key="2">
    <source>
        <dbReference type="Proteomes" id="UP001176021"/>
    </source>
</evidence>
<dbReference type="RefSeq" id="WP_252469877.1">
    <property type="nucleotide sequence ID" value="NZ_JAMHFY010000012.1"/>
</dbReference>
<gene>
    <name evidence="1" type="ORF">M8H41_14990</name>
</gene>
<sequence length="252" mass="29057">MKIDLYRQVLKEIKDWDQYLLNESCLPGPRANLELIEAVAEEGTEERFMRYLSFDAEKAPFGSATEFLPICGVVGLGSLISQGNMKHCGLLRASASDIRWRIREGVALALQRFGESNMDGLLDEMLEWAKGTLLEKRAVVAALCEPKLLKQPKEILSVLQILDKITQDMLNTENRKDKDFKVLRKTLGYGWSVAVVSDPENGKKLMEKWFVNEDKDIRWMMKENLRKKRLVRMDTDWTRTWKLNLGVEETCI</sequence>
<name>A0ABT8QTI7_9FIRM</name>
<proteinExistence type="predicted"/>
<reference evidence="1" key="1">
    <citation type="submission" date="2022-05" db="EMBL/GenBank/DDBJ databases">
        <title>Expanded diversity of anoxic marine methylotrophy in a Black Sea sulfate reducing microorganism.</title>
        <authorList>
            <person name="Fischer P.Q."/>
            <person name="Stams A.J.M."/>
            <person name="Villanueva L."/>
            <person name="Sousa D.Z."/>
        </authorList>
    </citation>
    <scope>NUCLEOTIDE SEQUENCE</scope>
    <source>
        <strain evidence="1">P130</strain>
    </source>
</reference>
<evidence type="ECO:0000313" key="1">
    <source>
        <dbReference type="EMBL" id="MDO0824147.1"/>
    </source>
</evidence>
<keyword evidence="2" id="KW-1185">Reference proteome</keyword>
<protein>
    <submittedName>
        <fullName evidence="1">Uncharacterized protein</fullName>
    </submittedName>
</protein>